<dbReference type="PANTHER" id="PTHR13504:SF38">
    <property type="entry name" value="FIDO DOMAIN-CONTAINING PROTEIN"/>
    <property type="match status" value="1"/>
</dbReference>
<dbReference type="EMBL" id="FNRI01000001">
    <property type="protein sequence ID" value="SEA06991.1"/>
    <property type="molecule type" value="Genomic_DNA"/>
</dbReference>
<feature type="site" description="Important for autoinhibition of adenylyltransferase activity" evidence="2">
    <location>
        <position position="152"/>
    </location>
</feature>
<evidence type="ECO:0000256" key="2">
    <source>
        <dbReference type="PIRSR" id="PIRSR640198-3"/>
    </source>
</evidence>
<dbReference type="Proteomes" id="UP000183253">
    <property type="component" value="Unassembled WGS sequence"/>
</dbReference>
<feature type="domain" description="Fido" evidence="3">
    <location>
        <begin position="202"/>
        <end position="335"/>
    </location>
</feature>
<reference evidence="4 5" key="1">
    <citation type="submission" date="2016-10" db="EMBL/GenBank/DDBJ databases">
        <authorList>
            <person name="de Groot N.N."/>
        </authorList>
    </citation>
    <scope>NUCLEOTIDE SEQUENCE [LARGE SCALE GENOMIC DNA]</scope>
    <source>
        <strain evidence="4 5">DSM 25383</strain>
    </source>
</reference>
<dbReference type="OrthoDB" id="9814400at2"/>
<evidence type="ECO:0000313" key="5">
    <source>
        <dbReference type="Proteomes" id="UP000183253"/>
    </source>
</evidence>
<keyword evidence="5" id="KW-1185">Reference proteome</keyword>
<dbReference type="SUPFAM" id="SSF46785">
    <property type="entry name" value="Winged helix' DNA-binding domain"/>
    <property type="match status" value="1"/>
</dbReference>
<keyword evidence="1" id="KW-0547">Nucleotide-binding</keyword>
<organism evidence="4 5">
    <name type="scientific">Alistipes timonensis JC136</name>
    <dbReference type="NCBI Taxonomy" id="1033731"/>
    <lineage>
        <taxon>Bacteria</taxon>
        <taxon>Pseudomonadati</taxon>
        <taxon>Bacteroidota</taxon>
        <taxon>Bacteroidia</taxon>
        <taxon>Bacteroidales</taxon>
        <taxon>Rikenellaceae</taxon>
        <taxon>Alistipes</taxon>
    </lineage>
</organism>
<evidence type="ECO:0000259" key="3">
    <source>
        <dbReference type="PROSITE" id="PS51459"/>
    </source>
</evidence>
<dbReference type="InterPro" id="IPR036388">
    <property type="entry name" value="WH-like_DNA-bd_sf"/>
</dbReference>
<keyword evidence="1" id="KW-0067">ATP-binding</keyword>
<protein>
    <submittedName>
        <fullName evidence="4">DeoR-like helix-turn-helix domain-containing protein</fullName>
    </submittedName>
</protein>
<dbReference type="Gene3D" id="1.10.10.10">
    <property type="entry name" value="Winged helix-like DNA-binding domain superfamily/Winged helix DNA-binding domain"/>
    <property type="match status" value="1"/>
</dbReference>
<dbReference type="InterPro" id="IPR040198">
    <property type="entry name" value="Fido_containing"/>
</dbReference>
<dbReference type="Gene3D" id="1.10.3290.10">
    <property type="entry name" value="Fido-like domain"/>
    <property type="match status" value="1"/>
</dbReference>
<dbReference type="STRING" id="1033731.SAMN05444145_101454"/>
<dbReference type="Pfam" id="PF02661">
    <property type="entry name" value="Fic"/>
    <property type="match status" value="1"/>
</dbReference>
<dbReference type="InterPro" id="IPR036597">
    <property type="entry name" value="Fido-like_dom_sf"/>
</dbReference>
<dbReference type="InterPro" id="IPR003812">
    <property type="entry name" value="Fido"/>
</dbReference>
<dbReference type="GO" id="GO:0005524">
    <property type="term" value="F:ATP binding"/>
    <property type="evidence" value="ECO:0007669"/>
    <property type="project" value="UniProtKB-KW"/>
</dbReference>
<dbReference type="RefSeq" id="WP_010259933.1">
    <property type="nucleotide sequence ID" value="NZ_CAEG01000004.1"/>
</dbReference>
<evidence type="ECO:0000256" key="1">
    <source>
        <dbReference type="PIRSR" id="PIRSR640198-2"/>
    </source>
</evidence>
<evidence type="ECO:0000313" key="4">
    <source>
        <dbReference type="EMBL" id="SEA06991.1"/>
    </source>
</evidence>
<dbReference type="AlphaFoldDB" id="A0A1H3Y7F0"/>
<feature type="binding site" evidence="1">
    <location>
        <begin position="281"/>
        <end position="288"/>
    </location>
    <ligand>
        <name>ATP</name>
        <dbReference type="ChEBI" id="CHEBI:30616"/>
    </ligand>
</feature>
<dbReference type="PANTHER" id="PTHR13504">
    <property type="entry name" value="FIDO DOMAIN-CONTAINING PROTEIN DDB_G0283145"/>
    <property type="match status" value="1"/>
</dbReference>
<name>A0A1H3Y7F0_9BACT</name>
<proteinExistence type="predicted"/>
<gene>
    <name evidence="4" type="ORF">SAMN05444145_101454</name>
</gene>
<accession>A0A1H3Y7F0</accession>
<dbReference type="InterPro" id="IPR036390">
    <property type="entry name" value="WH_DNA-bd_sf"/>
</dbReference>
<sequence length="345" mass="39802">MKNGRTDSIIQYVREHPGVSSSDIITGLGLNISPATLRRDLALLVADNKLSVEGQNKGTRYFVSPTYDMLAPIDVEMYFKKEIDQRKIIDHFNFELLGILKDAPLFTKREHEKLIGLQQQFRENVAKLTPAQYKKEMERLAVDLSWKSSQIEGNTYSLLETERLLLEKETASGKSLGEATMLLNHKEALDYLIENPNYLQPLSVAKIENIHGILIHDLDADRNIRTRRIGITGTNYRPLDNEFQIREALDDVCDLVNRREDIFEKALLLLVLISYIQPFNDGNKRTARIVSNAELMANYYCPISFRTIDSVEYKKAMLVFYEQNNISVFKQIFIDQFEFAVTTYF</sequence>
<dbReference type="SUPFAM" id="SSF140931">
    <property type="entry name" value="Fic-like"/>
    <property type="match status" value="1"/>
</dbReference>
<dbReference type="PROSITE" id="PS51459">
    <property type="entry name" value="FIDO"/>
    <property type="match status" value="1"/>
</dbReference>